<organism evidence="6 7">
    <name type="scientific">Desulfonatronospira thiodismutans ASO3-1</name>
    <dbReference type="NCBI Taxonomy" id="555779"/>
    <lineage>
        <taxon>Bacteria</taxon>
        <taxon>Pseudomonadati</taxon>
        <taxon>Thermodesulfobacteriota</taxon>
        <taxon>Desulfovibrionia</taxon>
        <taxon>Desulfovibrionales</taxon>
        <taxon>Desulfonatronovibrionaceae</taxon>
        <taxon>Desulfonatronospira</taxon>
    </lineage>
</organism>
<keyword evidence="3" id="KW-0472">Membrane</keyword>
<feature type="transmembrane region" description="Helical" evidence="3">
    <location>
        <begin position="353"/>
        <end position="377"/>
    </location>
</feature>
<dbReference type="PANTHER" id="PTHR43653">
    <property type="entry name" value="CYTOCHROME C ASSEMBLY PROTEIN-RELATED"/>
    <property type="match status" value="1"/>
</dbReference>
<dbReference type="PANTHER" id="PTHR43653:SF1">
    <property type="entry name" value="CYTOCHROME C-TYPE BIOGENESIS PROTEIN CCMF"/>
    <property type="match status" value="1"/>
</dbReference>
<keyword evidence="3" id="KW-0812">Transmembrane</keyword>
<feature type="transmembrane region" description="Helical" evidence="3">
    <location>
        <begin position="481"/>
        <end position="501"/>
    </location>
</feature>
<dbReference type="EMBL" id="ACJN02000002">
    <property type="protein sequence ID" value="EFI35053.1"/>
    <property type="molecule type" value="Genomic_DNA"/>
</dbReference>
<dbReference type="Pfam" id="PF16327">
    <property type="entry name" value="CcmF_C"/>
    <property type="match status" value="1"/>
</dbReference>
<protein>
    <submittedName>
        <fullName evidence="6">Cytochrome c assembly protein</fullName>
    </submittedName>
</protein>
<dbReference type="InterPro" id="IPR003567">
    <property type="entry name" value="Cyt_c_biogenesis"/>
</dbReference>
<evidence type="ECO:0000259" key="4">
    <source>
        <dbReference type="Pfam" id="PF01578"/>
    </source>
</evidence>
<name>D6SQM7_9BACT</name>
<feature type="transmembrane region" description="Helical" evidence="3">
    <location>
        <begin position="426"/>
        <end position="442"/>
    </location>
</feature>
<dbReference type="Pfam" id="PF01578">
    <property type="entry name" value="Cytochrom_C_asm"/>
    <property type="match status" value="1"/>
</dbReference>
<evidence type="ECO:0000259" key="5">
    <source>
        <dbReference type="Pfam" id="PF16327"/>
    </source>
</evidence>
<feature type="transmembrane region" description="Helical" evidence="3">
    <location>
        <begin position="48"/>
        <end position="66"/>
    </location>
</feature>
<evidence type="ECO:0000313" key="6">
    <source>
        <dbReference type="EMBL" id="EFI35053.1"/>
    </source>
</evidence>
<feature type="transmembrane region" description="Helical" evidence="3">
    <location>
        <begin position="100"/>
        <end position="117"/>
    </location>
</feature>
<proteinExistence type="inferred from homology"/>
<feature type="domain" description="Cytochrome c-type biogenesis protein CcmF C-terminal" evidence="5">
    <location>
        <begin position="321"/>
        <end position="622"/>
    </location>
</feature>
<evidence type="ECO:0000256" key="2">
    <source>
        <dbReference type="ARBA" id="ARBA00022748"/>
    </source>
</evidence>
<feature type="transmembrane region" description="Helical" evidence="3">
    <location>
        <begin position="183"/>
        <end position="203"/>
    </location>
</feature>
<evidence type="ECO:0000256" key="3">
    <source>
        <dbReference type="SAM" id="Phobius"/>
    </source>
</evidence>
<dbReference type="InterPro" id="IPR032523">
    <property type="entry name" value="CcmF_C"/>
</dbReference>
<feature type="transmembrane region" description="Helical" evidence="3">
    <location>
        <begin position="392"/>
        <end position="414"/>
    </location>
</feature>
<feature type="transmembrane region" description="Helical" evidence="3">
    <location>
        <begin position="6"/>
        <end position="28"/>
    </location>
</feature>
<reference evidence="6" key="1">
    <citation type="submission" date="2010-05" db="EMBL/GenBank/DDBJ databases">
        <title>The draft genome of Desulfonatronospira thiodismutans ASO3-1.</title>
        <authorList>
            <consortium name="US DOE Joint Genome Institute (JGI-PGF)"/>
            <person name="Lucas S."/>
            <person name="Copeland A."/>
            <person name="Lapidus A."/>
            <person name="Cheng J.-F."/>
            <person name="Bruce D."/>
            <person name="Goodwin L."/>
            <person name="Pitluck S."/>
            <person name="Chertkov O."/>
            <person name="Brettin T."/>
            <person name="Detter J.C."/>
            <person name="Han C."/>
            <person name="Land M.L."/>
            <person name="Hauser L."/>
            <person name="Kyrpides N."/>
            <person name="Mikhailova N."/>
            <person name="Muyzer G."/>
            <person name="Woyke T."/>
        </authorList>
    </citation>
    <scope>NUCLEOTIDE SEQUENCE [LARGE SCALE GENOMIC DNA]</scope>
    <source>
        <strain evidence="6">ASO3-1</strain>
    </source>
</reference>
<feature type="transmembrane region" description="Helical" evidence="3">
    <location>
        <begin position="255"/>
        <end position="270"/>
    </location>
</feature>
<dbReference type="InterPro" id="IPR002541">
    <property type="entry name" value="Cyt_c_assembly"/>
</dbReference>
<dbReference type="AlphaFoldDB" id="D6SQM7"/>
<keyword evidence="2" id="KW-0201">Cytochrome c-type biogenesis</keyword>
<dbReference type="eggNOG" id="COG1138">
    <property type="taxonomic scope" value="Bacteria"/>
</dbReference>
<feature type="transmembrane region" description="Helical" evidence="3">
    <location>
        <begin position="215"/>
        <end position="235"/>
    </location>
</feature>
<accession>D6SQM7</accession>
<dbReference type="GO" id="GO:0016020">
    <property type="term" value="C:membrane"/>
    <property type="evidence" value="ECO:0007669"/>
    <property type="project" value="InterPro"/>
</dbReference>
<dbReference type="GO" id="GO:0017004">
    <property type="term" value="P:cytochrome complex assembly"/>
    <property type="evidence" value="ECO:0007669"/>
    <property type="project" value="UniProtKB-KW"/>
</dbReference>
<comment type="similarity">
    <text evidence="1">Belongs to the CcmF/CycK/Ccl1/NrfE/CcsA family.</text>
</comment>
<dbReference type="OrthoDB" id="9761451at2"/>
<dbReference type="RefSeq" id="WP_008870367.1">
    <property type="nucleotide sequence ID" value="NZ_ACJN02000002.1"/>
</dbReference>
<feature type="transmembrane region" description="Helical" evidence="3">
    <location>
        <begin position="319"/>
        <end position="337"/>
    </location>
</feature>
<feature type="domain" description="Cytochrome c assembly protein" evidence="4">
    <location>
        <begin position="93"/>
        <end position="301"/>
    </location>
</feature>
<feature type="transmembrane region" description="Helical" evidence="3">
    <location>
        <begin position="282"/>
        <end position="299"/>
    </location>
</feature>
<sequence length="634" mass="70972">MHYLGFFALLTSLIIMILLAAAAFAGLWRIRSTGEDIKIVPWLEKGQAAVTGLVTLSSLVLLWAFITRDFTYSYVYRNSDEFLPMHYQVSAFWAGQEGSLLFWLWVVVIMAGIWLLSPVYKSLARDTKAWFWGMMFIVQAFLLLMLTGPSNPFIVYDIQPMGGSGLNPLLQNVGMIFHPPMTFLGYAGFTIPACLALAGWLSGDQRSWIFQCRNWVLFAWVMLTGGAILLGGWWAYMELGWGGYWAWDPVENASLIPWLISTAFLHTAIVGKQRNVLHRSNLILISLSLLTCFFATYLVRSDVIESLHTFGGRGVGGPLVIFMLAGLALTLFVAMAGQKQKSAMDSLWSKQGLLIVVSWIFLALAVIVAMGTMWPVISNIWTESPMGLGPDFYNRVCLPLFTAMALVMCVCPWFNWRQGILDMQGLLAVVLVFAVSVAGLWIGGMRDFMPLIAASAGTAGMVSMIFYILSRRELRRSRKGWGLYLVHFGVAMIVLGVAFSGPYQEEIQVRLSQGESTEISGFEVTYSDFREEHDPGVSIYEARLDVTRDGKEVGTMLPQRTLHRNFDQPYSEVSTIFSLGKEVYSTIMGFDQELNVTFKISVSPLVNWIWIGSIILCLSIFLIMGRVRIRSPEN</sequence>
<dbReference type="Proteomes" id="UP000005496">
    <property type="component" value="Unassembled WGS sequence"/>
</dbReference>
<feature type="transmembrane region" description="Helical" evidence="3">
    <location>
        <begin position="129"/>
        <end position="147"/>
    </location>
</feature>
<keyword evidence="3" id="KW-1133">Transmembrane helix</keyword>
<comment type="caution">
    <text evidence="6">The sequence shown here is derived from an EMBL/GenBank/DDBJ whole genome shotgun (WGS) entry which is preliminary data.</text>
</comment>
<dbReference type="PRINTS" id="PR01410">
    <property type="entry name" value="CCBIOGENESIS"/>
</dbReference>
<dbReference type="GO" id="GO:0020037">
    <property type="term" value="F:heme binding"/>
    <property type="evidence" value="ECO:0007669"/>
    <property type="project" value="InterPro"/>
</dbReference>
<gene>
    <name evidence="6" type="ORF">Dthio_PD2447</name>
</gene>
<evidence type="ECO:0000256" key="1">
    <source>
        <dbReference type="ARBA" id="ARBA00009186"/>
    </source>
</evidence>
<dbReference type="GO" id="GO:0015232">
    <property type="term" value="F:heme transmembrane transporter activity"/>
    <property type="evidence" value="ECO:0007669"/>
    <property type="project" value="InterPro"/>
</dbReference>
<feature type="transmembrane region" description="Helical" evidence="3">
    <location>
        <begin position="448"/>
        <end position="469"/>
    </location>
</feature>
<keyword evidence="7" id="KW-1185">Reference proteome</keyword>
<evidence type="ECO:0000313" key="7">
    <source>
        <dbReference type="Proteomes" id="UP000005496"/>
    </source>
</evidence>
<feature type="transmembrane region" description="Helical" evidence="3">
    <location>
        <begin position="605"/>
        <end position="624"/>
    </location>
</feature>